<proteinExistence type="predicted"/>
<gene>
    <name evidence="6" type="ORF">TWF191_006629</name>
</gene>
<name>A0A7C8UYJ2_ORBOL</name>
<dbReference type="Gene3D" id="1.25.40.20">
    <property type="entry name" value="Ankyrin repeat-containing domain"/>
    <property type="match status" value="4"/>
</dbReference>
<keyword evidence="5" id="KW-0472">Membrane</keyword>
<feature type="compositionally biased region" description="Polar residues" evidence="4">
    <location>
        <begin position="946"/>
        <end position="964"/>
    </location>
</feature>
<dbReference type="PROSITE" id="PS50088">
    <property type="entry name" value="ANK_REPEAT"/>
    <property type="match status" value="5"/>
</dbReference>
<feature type="repeat" description="ANK" evidence="3">
    <location>
        <begin position="1260"/>
        <end position="1292"/>
    </location>
</feature>
<dbReference type="PROSITE" id="PS50297">
    <property type="entry name" value="ANK_REP_REGION"/>
    <property type="match status" value="5"/>
</dbReference>
<feature type="repeat" description="ANK" evidence="3">
    <location>
        <begin position="1834"/>
        <end position="1866"/>
    </location>
</feature>
<feature type="repeat" description="ANK" evidence="3">
    <location>
        <begin position="1394"/>
        <end position="1426"/>
    </location>
</feature>
<comment type="caution">
    <text evidence="6">The sequence shown here is derived from an EMBL/GenBank/DDBJ whole genome shotgun (WGS) entry which is preliminary data.</text>
</comment>
<evidence type="ECO:0000313" key="7">
    <source>
        <dbReference type="Proteomes" id="UP000483672"/>
    </source>
</evidence>
<dbReference type="InterPro" id="IPR002110">
    <property type="entry name" value="Ankyrin_rpt"/>
</dbReference>
<feature type="compositionally biased region" description="Basic and acidic residues" evidence="4">
    <location>
        <begin position="252"/>
        <end position="265"/>
    </location>
</feature>
<sequence length="1994" mass="222081">MQLQDPPFIRTQDCDIPSLDSINGRYIFYGKKFVLISLGGSWLSCVIMRALNNLFSDLAPLLALFGEQVAKQYLSQSLSWLDCIIFAMAPLGIITAIVSAIRVAGPIWLRAVIGRARESKGDAELELMSSTSIDVCELWNGRSVVRAIGESDITEVFWLEEVDSKPPNPEVTLEQNRTPTVAYVRRLGSLPTKWYQRLLAKLFPTPRSQQRLKLDKPIGTIFSAREAQNHRLLYQLRHPDAKTETNQTNEDTESKGSSDFSEEKPNPPNISLNILGDPTSKLELVLVACTTTVLQLGVVAFQITITYFSPFNRGFTKGGNPPASYACPLTVAGTLLVMIGMFICAMVVQLKSREDKWYFCDNIVIDSQRYKLKLGWLQRHQRVMDQTFDGYCLYPPETRRKVLYSHFDDDFKSQHFWTVIGTSISVVGFVLQFTGLRGMNYLASLLQLGAIGVVTLLRVMIRRHLNDKPKTQQIENGYELEWMAKRLSRCSHWSVRNLINTSDNLEEEGGDFGTFDARRKLQDISKWPPENASIKKHTDSLARAIKEVTEYLHRSDIKLNDKAQNDSTFEFTIPIAYSSTRGHGGSINGTIRITMEMKIPDIPDSSNTWADWEIDKRGIEAVLTLWASSDNNQENKKDGGNLILLGPSSEFSILDYEMFISHETPCLKLGNGLDDLMRPELRIYRDRVFGYVGPSEAEEHLAFKTSMDLPELRARHILTCCLNQLFQNIEDFNGQTTWSRGTASSIGAGISPSTPILQMGNSHLDRIIDILHNSGIDGTRQELLTVLIPTLQKNENLLRISDAFSKVIEDAKVAESSNSRPQVSMEEIFSHFLYAVRIFRKNHHWFYVGDILFSHPRVCRMVFGDQHKWTKLANSLVSQICCSIEAQIYYEIEFRDGGDYDRTFWSKACSNLLLRCLEALGGHTNECKLFQRLLTRAKALKPINPTQNHAASSATVREPSSNKEFTPVESPITSPGAIPTITVSSPIPRTMELNMVYELETADRLKGPFSAIKSNVELVSRLLVDAARLGHPKVVASCMTELLEAFSRSALPIEKLESTISEAASASVESERGGVIDILLSVLSGDKAMALYGSTARSGPNHIQSFFETGLRTACRKGATEIVHLLLSNGIDPSCKVDGKIETLPLYLAAAGGFADIIALILYYSVTPAHEGPEGAFPEYTFLHHAAAHGAEAAIDIVASPTLNLQWRLWLLSTRDNSGHYALEVSIIGRHEAFAIRIFETMIKYRQWSSWETELKEDSRGQSPLHLACTHDLPELATILITYGFQPRAVDGNNHSAFQIAAASGSCKVGMVLLDYDKQETISQYTDASPILLAISNDQAHYVKLLLDNGVSIETRDPTTGCTPLLAAAANGKDNVIELLLKRGADIEAHDPTTGYTPLLAAVVNRRANTTKFLLERGANTLAKDLRGRTFTQLAITSGALEVLDILFNNQSGVIKQLLDPALLLSDGEDGHNSFYIYELLQGFMTSQPSSTENALTNLFFKPYVDEINLLLPKPPANIGLGFSKHSAKGFEGYTDLILRLFLKRDLGAAASALDEKGNSLLVYAAGTGSRDTCERLLKYMKSDSHKKQLERALHLAFYGGRLDIVEILVEAGIQTNRPLQGSGLTPLSLLLRIAAVTRKNHGSWQEMLLGDETSDMGLAPWENDFDLLNCLKLFIHPGIETKPTTEELEKEQSVLHLAIMCKSPEVFAAIIKAGTDINLPPQAKRPLLHFALSYESGDPGWIPVLCSYGIDINAVDKDGKTALIIEIEKSKASTANILIENGATWGRGEKFKAPEPIKAIKLGSSSLFSFLCKRHKRVKSEEYQNYINTPGVYGSCPVHVAAKHHNDKILEFLWLEGADMHAKDKQGRNALSYALESQSTMQLLVKLCRIDPNERLTEKQYTAAHIAVRTIQDPAQIAKTLQDLWNLGADFNIKDKAGKTPADYASFASRRPKFQIRSVLLPNKSSKVEWEENVELCRQKDRQLYAGQAWPYL</sequence>
<reference evidence="6 7" key="1">
    <citation type="submission" date="2019-06" db="EMBL/GenBank/DDBJ databases">
        <authorList>
            <person name="Palmer J.M."/>
        </authorList>
    </citation>
    <scope>NUCLEOTIDE SEQUENCE [LARGE SCALE GENOMIC DNA]</scope>
    <source>
        <strain evidence="6 7">TWF191</strain>
    </source>
</reference>
<feature type="repeat" description="ANK" evidence="3">
    <location>
        <begin position="1360"/>
        <end position="1392"/>
    </location>
</feature>
<feature type="transmembrane region" description="Helical" evidence="5">
    <location>
        <begin position="84"/>
        <end position="109"/>
    </location>
</feature>
<organism evidence="6 7">
    <name type="scientific">Orbilia oligospora</name>
    <name type="common">Nematode-trapping fungus</name>
    <name type="synonym">Arthrobotrys oligospora</name>
    <dbReference type="NCBI Taxonomy" id="2813651"/>
    <lineage>
        <taxon>Eukaryota</taxon>
        <taxon>Fungi</taxon>
        <taxon>Dikarya</taxon>
        <taxon>Ascomycota</taxon>
        <taxon>Pezizomycotina</taxon>
        <taxon>Orbiliomycetes</taxon>
        <taxon>Orbiliales</taxon>
        <taxon>Orbiliaceae</taxon>
        <taxon>Orbilia</taxon>
    </lineage>
</organism>
<dbReference type="PANTHER" id="PTHR24198:SF165">
    <property type="entry name" value="ANKYRIN REPEAT-CONTAINING PROTEIN-RELATED"/>
    <property type="match status" value="1"/>
</dbReference>
<dbReference type="EMBL" id="WIPF01000038">
    <property type="protein sequence ID" value="KAF3222815.1"/>
    <property type="molecule type" value="Genomic_DNA"/>
</dbReference>
<dbReference type="InterPro" id="IPR036770">
    <property type="entry name" value="Ankyrin_rpt-contain_sf"/>
</dbReference>
<keyword evidence="5" id="KW-0812">Transmembrane</keyword>
<keyword evidence="1" id="KW-0677">Repeat</keyword>
<keyword evidence="2 3" id="KW-0040">ANK repeat</keyword>
<keyword evidence="5" id="KW-1133">Transmembrane helix</keyword>
<feature type="transmembrane region" description="Helical" evidence="5">
    <location>
        <begin position="441"/>
        <end position="461"/>
    </location>
</feature>
<dbReference type="Pfam" id="PF00023">
    <property type="entry name" value="Ank"/>
    <property type="match status" value="1"/>
</dbReference>
<dbReference type="SUPFAM" id="SSF48403">
    <property type="entry name" value="Ankyrin repeat"/>
    <property type="match status" value="3"/>
</dbReference>
<evidence type="ECO:0000256" key="1">
    <source>
        <dbReference type="ARBA" id="ARBA00022737"/>
    </source>
</evidence>
<dbReference type="Proteomes" id="UP000483672">
    <property type="component" value="Unassembled WGS sequence"/>
</dbReference>
<feature type="region of interest" description="Disordered" evidence="4">
    <location>
        <begin position="946"/>
        <end position="971"/>
    </location>
</feature>
<feature type="repeat" description="ANK" evidence="3">
    <location>
        <begin position="1326"/>
        <end position="1358"/>
    </location>
</feature>
<feature type="transmembrane region" description="Helical" evidence="5">
    <location>
        <begin position="329"/>
        <end position="348"/>
    </location>
</feature>
<dbReference type="PANTHER" id="PTHR24198">
    <property type="entry name" value="ANKYRIN REPEAT AND PROTEIN KINASE DOMAIN-CONTAINING PROTEIN"/>
    <property type="match status" value="1"/>
</dbReference>
<evidence type="ECO:0000256" key="2">
    <source>
        <dbReference type="ARBA" id="ARBA00023043"/>
    </source>
</evidence>
<dbReference type="Pfam" id="PF12796">
    <property type="entry name" value="Ank_2"/>
    <property type="match status" value="3"/>
</dbReference>
<feature type="region of interest" description="Disordered" evidence="4">
    <location>
        <begin position="237"/>
        <end position="271"/>
    </location>
</feature>
<evidence type="ECO:0000313" key="6">
    <source>
        <dbReference type="EMBL" id="KAF3222815.1"/>
    </source>
</evidence>
<evidence type="ECO:0000256" key="3">
    <source>
        <dbReference type="PROSITE-ProRule" id="PRU00023"/>
    </source>
</evidence>
<feature type="transmembrane region" description="Helical" evidence="5">
    <location>
        <begin position="33"/>
        <end position="51"/>
    </location>
</feature>
<evidence type="ECO:0000256" key="5">
    <source>
        <dbReference type="SAM" id="Phobius"/>
    </source>
</evidence>
<evidence type="ECO:0000256" key="4">
    <source>
        <dbReference type="SAM" id="MobiDB-lite"/>
    </source>
</evidence>
<accession>A0A7C8UYJ2</accession>
<protein>
    <submittedName>
        <fullName evidence="6">Uncharacterized protein</fullName>
    </submittedName>
</protein>
<dbReference type="SMART" id="SM00248">
    <property type="entry name" value="ANK"/>
    <property type="match status" value="15"/>
</dbReference>
<feature type="transmembrane region" description="Helical" evidence="5">
    <location>
        <begin position="284"/>
        <end position="309"/>
    </location>
</feature>